<dbReference type="InterPro" id="IPR007016">
    <property type="entry name" value="O-antigen_ligase-rel_domated"/>
</dbReference>
<feature type="transmembrane region" description="Helical" evidence="5">
    <location>
        <begin position="363"/>
        <end position="382"/>
    </location>
</feature>
<evidence type="ECO:0000256" key="4">
    <source>
        <dbReference type="ARBA" id="ARBA00023136"/>
    </source>
</evidence>
<feature type="domain" description="O-antigen ligase-related" evidence="6">
    <location>
        <begin position="215"/>
        <end position="369"/>
    </location>
</feature>
<name>A0AB38TRW2_BURGA</name>
<dbReference type="GO" id="GO:0016874">
    <property type="term" value="F:ligase activity"/>
    <property type="evidence" value="ECO:0007669"/>
    <property type="project" value="UniProtKB-KW"/>
</dbReference>
<feature type="transmembrane region" description="Helical" evidence="5">
    <location>
        <begin position="87"/>
        <end position="105"/>
    </location>
</feature>
<dbReference type="AlphaFoldDB" id="A0AB38TRW2"/>
<dbReference type="InterPro" id="IPR051533">
    <property type="entry name" value="WaaL-like"/>
</dbReference>
<evidence type="ECO:0000256" key="2">
    <source>
        <dbReference type="ARBA" id="ARBA00022692"/>
    </source>
</evidence>
<dbReference type="Proteomes" id="UP001059745">
    <property type="component" value="Chromosome 1"/>
</dbReference>
<evidence type="ECO:0000256" key="3">
    <source>
        <dbReference type="ARBA" id="ARBA00022989"/>
    </source>
</evidence>
<keyword evidence="3 5" id="KW-1133">Transmembrane helix</keyword>
<feature type="transmembrane region" description="Helical" evidence="5">
    <location>
        <begin position="172"/>
        <end position="195"/>
    </location>
</feature>
<feature type="transmembrane region" description="Helical" evidence="5">
    <location>
        <begin position="30"/>
        <end position="49"/>
    </location>
</feature>
<proteinExistence type="predicted"/>
<keyword evidence="7" id="KW-0436">Ligase</keyword>
<evidence type="ECO:0000259" key="6">
    <source>
        <dbReference type="Pfam" id="PF04932"/>
    </source>
</evidence>
<gene>
    <name evidence="7" type="ORF">NYZ96_02300</name>
</gene>
<dbReference type="PANTHER" id="PTHR37422">
    <property type="entry name" value="TEICHURONIC ACID BIOSYNTHESIS PROTEIN TUAE"/>
    <property type="match status" value="1"/>
</dbReference>
<reference evidence="7" key="1">
    <citation type="submission" date="2022-09" db="EMBL/GenBank/DDBJ databases">
        <title>Genomic of Burkholderia gladioli.</title>
        <authorList>
            <person name="Wu H."/>
        </authorList>
    </citation>
    <scope>NUCLEOTIDE SEQUENCE</scope>
    <source>
        <strain evidence="7">ZN-S4</strain>
    </source>
</reference>
<comment type="subcellular location">
    <subcellularLocation>
        <location evidence="1">Membrane</location>
        <topology evidence="1">Multi-pass membrane protein</topology>
    </subcellularLocation>
</comment>
<dbReference type="Pfam" id="PF04932">
    <property type="entry name" value="Wzy_C"/>
    <property type="match status" value="1"/>
</dbReference>
<sequence>MQQVNQRTAVDAARESALQRLVADVVGRPGALWLDAALVLASFAAVLLYMSLRGAANFCLIVLALLSLVDLPAAWRDASHGINRRALLIAALALAAPIISVAVGQALRGEWIARAFDAPSRLLVAVPVLVVFHHKRIDLVRIVGLAAPIALLGLIVQVHFDPHAVAVWGGRYATYFVDTDTFGVYVLMLAMLGAFSVGSAGRVDGSGVRALAWIGLIAGGYLVMGSQTRTAFLLAPIAVVLWFALRRPTLNMKTIGLVLVAVAACVIAFGVFSGAAQRLVSVYTETSQWMNQSNPDTSGGMRLTMWKIAVALFVHNPLRGYGDVGFRAYLDAPWITSFASERARMMIYAGPHNELLANLLRSGIAGGMAVAMLFAVPLVLLMRARRANPRARHTADTGLAFMICLMVACVMFEMFTLKYTATFNALMIAGLLAQALAERAQPDEATAGTASRDA</sequence>
<feature type="transmembrane region" description="Helical" evidence="5">
    <location>
        <begin position="139"/>
        <end position="160"/>
    </location>
</feature>
<feature type="transmembrane region" description="Helical" evidence="5">
    <location>
        <begin position="394"/>
        <end position="415"/>
    </location>
</feature>
<dbReference type="PANTHER" id="PTHR37422:SF23">
    <property type="entry name" value="TEICHURONIC ACID BIOSYNTHESIS PROTEIN TUAE"/>
    <property type="match status" value="1"/>
</dbReference>
<feature type="transmembrane region" description="Helical" evidence="5">
    <location>
        <begin position="230"/>
        <end position="245"/>
    </location>
</feature>
<dbReference type="GeneID" id="66456345"/>
<evidence type="ECO:0000256" key="5">
    <source>
        <dbReference type="SAM" id="Phobius"/>
    </source>
</evidence>
<evidence type="ECO:0000256" key="1">
    <source>
        <dbReference type="ARBA" id="ARBA00004141"/>
    </source>
</evidence>
<organism evidence="7 8">
    <name type="scientific">Burkholderia gladioli</name>
    <name type="common">Pseudomonas marginata</name>
    <name type="synonym">Phytomonas marginata</name>
    <dbReference type="NCBI Taxonomy" id="28095"/>
    <lineage>
        <taxon>Bacteria</taxon>
        <taxon>Pseudomonadati</taxon>
        <taxon>Pseudomonadota</taxon>
        <taxon>Betaproteobacteria</taxon>
        <taxon>Burkholderiales</taxon>
        <taxon>Burkholderiaceae</taxon>
        <taxon>Burkholderia</taxon>
    </lineage>
</organism>
<dbReference type="RefSeq" id="WP_103692222.1">
    <property type="nucleotide sequence ID" value="NZ_CADEPW010000015.1"/>
</dbReference>
<dbReference type="GO" id="GO:0016020">
    <property type="term" value="C:membrane"/>
    <property type="evidence" value="ECO:0007669"/>
    <property type="project" value="UniProtKB-SubCell"/>
</dbReference>
<feature type="transmembrane region" description="Helical" evidence="5">
    <location>
        <begin position="207"/>
        <end position="224"/>
    </location>
</feature>
<evidence type="ECO:0000313" key="7">
    <source>
        <dbReference type="EMBL" id="UWX70629.1"/>
    </source>
</evidence>
<protein>
    <submittedName>
        <fullName evidence="7">O-antigen ligase family protein</fullName>
    </submittedName>
</protein>
<feature type="transmembrane region" description="Helical" evidence="5">
    <location>
        <begin position="257"/>
        <end position="276"/>
    </location>
</feature>
<evidence type="ECO:0000313" key="8">
    <source>
        <dbReference type="Proteomes" id="UP001059745"/>
    </source>
</evidence>
<keyword evidence="2 5" id="KW-0812">Transmembrane</keyword>
<feature type="transmembrane region" description="Helical" evidence="5">
    <location>
        <begin position="55"/>
        <end position="75"/>
    </location>
</feature>
<accession>A0AB38TRW2</accession>
<dbReference type="EMBL" id="CP104214">
    <property type="protein sequence ID" value="UWX70629.1"/>
    <property type="molecule type" value="Genomic_DNA"/>
</dbReference>
<keyword evidence="4 5" id="KW-0472">Membrane</keyword>